<dbReference type="EMBL" id="JBAMIC010000001">
    <property type="protein sequence ID" value="KAK7114321.1"/>
    <property type="molecule type" value="Genomic_DNA"/>
</dbReference>
<dbReference type="Pfam" id="PF02033">
    <property type="entry name" value="RBFA"/>
    <property type="match status" value="1"/>
</dbReference>
<feature type="compositionally biased region" description="Basic and acidic residues" evidence="1">
    <location>
        <begin position="233"/>
        <end position="249"/>
    </location>
</feature>
<dbReference type="InterPro" id="IPR000238">
    <property type="entry name" value="RbfA"/>
</dbReference>
<proteinExistence type="predicted"/>
<feature type="region of interest" description="Disordered" evidence="1">
    <location>
        <begin position="233"/>
        <end position="307"/>
    </location>
</feature>
<dbReference type="GO" id="GO:0006364">
    <property type="term" value="P:rRNA processing"/>
    <property type="evidence" value="ECO:0007669"/>
    <property type="project" value="InterPro"/>
</dbReference>
<accession>A0AAN9BZA2</accession>
<dbReference type="InterPro" id="IPR023799">
    <property type="entry name" value="RbfA_dom_sf"/>
</dbReference>
<keyword evidence="3" id="KW-1185">Reference proteome</keyword>
<dbReference type="InterPro" id="IPR015946">
    <property type="entry name" value="KH_dom-like_a/b"/>
</dbReference>
<feature type="compositionally biased region" description="Basic and acidic residues" evidence="1">
    <location>
        <begin position="289"/>
        <end position="302"/>
    </location>
</feature>
<feature type="compositionally biased region" description="Basic and acidic residues" evidence="1">
    <location>
        <begin position="259"/>
        <end position="281"/>
    </location>
</feature>
<name>A0AAN9BZA2_9CAEN</name>
<reference evidence="2 3" key="1">
    <citation type="submission" date="2024-02" db="EMBL/GenBank/DDBJ databases">
        <title>Chromosome-scale genome assembly of the rough periwinkle Littorina saxatilis.</title>
        <authorList>
            <person name="De Jode A."/>
            <person name="Faria R."/>
            <person name="Formenti G."/>
            <person name="Sims Y."/>
            <person name="Smith T.P."/>
            <person name="Tracey A."/>
            <person name="Wood J.M.D."/>
            <person name="Zagrodzka Z.B."/>
            <person name="Johannesson K."/>
            <person name="Butlin R.K."/>
            <person name="Leder E.H."/>
        </authorList>
    </citation>
    <scope>NUCLEOTIDE SEQUENCE [LARGE SCALE GENOMIC DNA]</scope>
    <source>
        <strain evidence="2">Snail1</strain>
        <tissue evidence="2">Muscle</tissue>
    </source>
</reference>
<sequence>MWRPLVCERLASRVCRVLAATEVAKPAAEQMRWSSNIKMTKGLKKMFDRRGASKKKQFSGPVNLINAVTQDAEINPRRKPVYTEGQKRRAHQVGRVLYDNIVQLVNSGELCPQLAVMSVEIVQVKVVPNFSAVNVYWLSSGSQEDQIVEQLFKKQEGLLRQMLTSRHILGVIPRINFVKDDSRARYLEVESLLSKADFGQDFTPTRLDTSVRDIFLTERLKDSPDLDRLQEKFDQMSRTSATEKAEFRPSEAQLSMADRQFDDGSGEKEKTLYKKSNETSHLESCSIADDGKSTQTHEREGLMRQPSSLEVEQLHSQFLSESSVGVFQTTSNVENPKKSNNLDQQDTNSVCKGFRDDLYGVPHTQLLNKVLLRKQKAGTRPAEISREKEAEALMQKLEPRNLKALLQKRAKTKGRLASQSDFVKAGIESLSETEGHLGVEAEELADDDFEEETLHTSGHPPDQK</sequence>
<evidence type="ECO:0000313" key="3">
    <source>
        <dbReference type="Proteomes" id="UP001374579"/>
    </source>
</evidence>
<protein>
    <recommendedName>
        <fullName evidence="4">Ribosome-binding factor A, mitochondrial</fullName>
    </recommendedName>
</protein>
<evidence type="ECO:0000313" key="2">
    <source>
        <dbReference type="EMBL" id="KAK7114321.1"/>
    </source>
</evidence>
<dbReference type="Gene3D" id="3.30.300.20">
    <property type="match status" value="1"/>
</dbReference>
<evidence type="ECO:0008006" key="4">
    <source>
        <dbReference type="Google" id="ProtNLM"/>
    </source>
</evidence>
<organism evidence="2 3">
    <name type="scientific">Littorina saxatilis</name>
    <dbReference type="NCBI Taxonomy" id="31220"/>
    <lineage>
        <taxon>Eukaryota</taxon>
        <taxon>Metazoa</taxon>
        <taxon>Spiralia</taxon>
        <taxon>Lophotrochozoa</taxon>
        <taxon>Mollusca</taxon>
        <taxon>Gastropoda</taxon>
        <taxon>Caenogastropoda</taxon>
        <taxon>Littorinimorpha</taxon>
        <taxon>Littorinoidea</taxon>
        <taxon>Littorinidae</taxon>
        <taxon>Littorina</taxon>
    </lineage>
</organism>
<dbReference type="AlphaFoldDB" id="A0AAN9BZA2"/>
<dbReference type="Proteomes" id="UP001374579">
    <property type="component" value="Unassembled WGS sequence"/>
</dbReference>
<dbReference type="InterPro" id="IPR039212">
    <property type="entry name" value="RBFA_mitochondrial"/>
</dbReference>
<dbReference type="SUPFAM" id="SSF89919">
    <property type="entry name" value="Ribosome-binding factor A, RbfA"/>
    <property type="match status" value="1"/>
</dbReference>
<comment type="caution">
    <text evidence="2">The sequence shown here is derived from an EMBL/GenBank/DDBJ whole genome shotgun (WGS) entry which is preliminary data.</text>
</comment>
<dbReference type="PANTHER" id="PTHR14725:SF0">
    <property type="entry name" value="RIBOSOME-BINDING FACTOR A, MITOCHONDRIAL-RELATED"/>
    <property type="match status" value="1"/>
</dbReference>
<dbReference type="PANTHER" id="PTHR14725">
    <property type="entry name" value="RIBOSOME-BINDING FACTOR A, MITOCHONDRIAL-RELATED"/>
    <property type="match status" value="1"/>
</dbReference>
<evidence type="ECO:0000256" key="1">
    <source>
        <dbReference type="SAM" id="MobiDB-lite"/>
    </source>
</evidence>
<gene>
    <name evidence="2" type="ORF">V1264_000397</name>
</gene>